<dbReference type="InterPro" id="IPR037523">
    <property type="entry name" value="VOC_core"/>
</dbReference>
<dbReference type="PANTHER" id="PTHR36503:SF1">
    <property type="entry name" value="BLR2520 PROTEIN"/>
    <property type="match status" value="1"/>
</dbReference>
<dbReference type="RefSeq" id="WP_085914072.1">
    <property type="nucleotide sequence ID" value="NZ_AP018920.1"/>
</dbReference>
<dbReference type="Proteomes" id="UP000194360">
    <property type="component" value="Unassembled WGS sequence"/>
</dbReference>
<reference evidence="2 3" key="1">
    <citation type="submission" date="2016-09" db="EMBL/GenBank/DDBJ databases">
        <title>Pseudonocardia autotrophica DSM535, a candidate organism with high potential of specific P450 cytochromes.</title>
        <authorList>
            <person name="Grumaz C."/>
            <person name="Vainshtein Y."/>
            <person name="Kirstahler P."/>
            <person name="Sohn K."/>
        </authorList>
    </citation>
    <scope>NUCLEOTIDE SEQUENCE [LARGE SCALE GENOMIC DNA]</scope>
    <source>
        <strain evidence="2 3">DSM 535</strain>
    </source>
</reference>
<accession>A0A1Y2MU13</accession>
<dbReference type="InterPro" id="IPR004360">
    <property type="entry name" value="Glyas_Fos-R_dOase_dom"/>
</dbReference>
<dbReference type="AlphaFoldDB" id="A0A1Y2MU13"/>
<gene>
    <name evidence="2" type="ORF">BG845_03865</name>
</gene>
<dbReference type="SUPFAM" id="SSF54593">
    <property type="entry name" value="Glyoxalase/Bleomycin resistance protein/Dihydroxybiphenyl dioxygenase"/>
    <property type="match status" value="2"/>
</dbReference>
<dbReference type="PANTHER" id="PTHR36503">
    <property type="entry name" value="BLR2520 PROTEIN"/>
    <property type="match status" value="1"/>
</dbReference>
<comment type="caution">
    <text evidence="2">The sequence shown here is derived from an EMBL/GenBank/DDBJ whole genome shotgun (WGS) entry which is preliminary data.</text>
</comment>
<evidence type="ECO:0000259" key="1">
    <source>
        <dbReference type="PROSITE" id="PS51819"/>
    </source>
</evidence>
<evidence type="ECO:0000313" key="3">
    <source>
        <dbReference type="Proteomes" id="UP000194360"/>
    </source>
</evidence>
<dbReference type="Gene3D" id="3.10.180.10">
    <property type="entry name" value="2,3-Dihydroxybiphenyl 1,2-Dioxygenase, domain 1"/>
    <property type="match status" value="2"/>
</dbReference>
<dbReference type="OrthoDB" id="4825162at2"/>
<dbReference type="InterPro" id="IPR029068">
    <property type="entry name" value="Glyas_Bleomycin-R_OHBP_Dase"/>
</dbReference>
<feature type="domain" description="VOC" evidence="1">
    <location>
        <begin position="4"/>
        <end position="122"/>
    </location>
</feature>
<dbReference type="Pfam" id="PF00903">
    <property type="entry name" value="Glyoxalase"/>
    <property type="match status" value="1"/>
</dbReference>
<name>A0A1Y2MU13_PSEAH</name>
<keyword evidence="3" id="KW-1185">Reference proteome</keyword>
<sequence>MTLTLDTITLGASDPQSACAFYTSVFSAASTDEEVDLHGTGRLALRPLGELADDAGTGPTTSGFRGYVLSTIVEQPAEVEALLQAAAANGAVAVRPAKKKLFGEFTAVYRAPDGALWKLAAATKKNSGPVTTPIRPTETAVYLGVAAPKASKVFYEAVGMCVDRDYGDTFVDFTVAPGVCRLGLLPRRSLAKDAGVEPGGDGFAGLVLTHAARSRDDLNSILKAADTAGGTVTAAESRTDDGLHVASFSDLDGFRWKVTAPN</sequence>
<dbReference type="PROSITE" id="PS51819">
    <property type="entry name" value="VOC"/>
    <property type="match status" value="1"/>
</dbReference>
<proteinExistence type="predicted"/>
<dbReference type="EMBL" id="MIGB01000021">
    <property type="protein sequence ID" value="OSY38663.1"/>
    <property type="molecule type" value="Genomic_DNA"/>
</dbReference>
<dbReference type="STRING" id="2074.BG845_03865"/>
<evidence type="ECO:0000313" key="2">
    <source>
        <dbReference type="EMBL" id="OSY38663.1"/>
    </source>
</evidence>
<protein>
    <submittedName>
        <fullName evidence="2">Glyoxalase-like domain protein</fullName>
    </submittedName>
</protein>
<organism evidence="2 3">
    <name type="scientific">Pseudonocardia autotrophica</name>
    <name type="common">Amycolata autotrophica</name>
    <name type="synonym">Nocardia autotrophica</name>
    <dbReference type="NCBI Taxonomy" id="2074"/>
    <lineage>
        <taxon>Bacteria</taxon>
        <taxon>Bacillati</taxon>
        <taxon>Actinomycetota</taxon>
        <taxon>Actinomycetes</taxon>
        <taxon>Pseudonocardiales</taxon>
        <taxon>Pseudonocardiaceae</taxon>
        <taxon>Pseudonocardia</taxon>
    </lineage>
</organism>